<dbReference type="InterPro" id="IPR008700">
    <property type="entry name" value="TypeIII_avirulence_cleave"/>
</dbReference>
<accession>A0AAD7KV20</accession>
<feature type="region of interest" description="Disordered" evidence="1">
    <location>
        <begin position="29"/>
        <end position="192"/>
    </location>
</feature>
<feature type="compositionally biased region" description="Polar residues" evidence="1">
    <location>
        <begin position="95"/>
        <end position="106"/>
    </location>
</feature>
<name>A0AAD7KV20_QUISA</name>
<feature type="compositionally biased region" description="Low complexity" evidence="1">
    <location>
        <begin position="140"/>
        <end position="150"/>
    </location>
</feature>
<dbReference type="PANTHER" id="PTHR33159">
    <property type="entry name" value="RPM1-INTERACTING PROTEIN 4 (RIN4) FAMILY PROTEIN"/>
    <property type="match status" value="1"/>
</dbReference>
<dbReference type="AlphaFoldDB" id="A0AAD7KV20"/>
<reference evidence="3" key="1">
    <citation type="journal article" date="2023" name="Science">
        <title>Elucidation of the pathway for biosynthesis of saponin adjuvants from the soapbark tree.</title>
        <authorList>
            <person name="Reed J."/>
            <person name="Orme A."/>
            <person name="El-Demerdash A."/>
            <person name="Owen C."/>
            <person name="Martin L.B.B."/>
            <person name="Misra R.C."/>
            <person name="Kikuchi S."/>
            <person name="Rejzek M."/>
            <person name="Martin A.C."/>
            <person name="Harkess A."/>
            <person name="Leebens-Mack J."/>
            <person name="Louveau T."/>
            <person name="Stephenson M.J."/>
            <person name="Osbourn A."/>
        </authorList>
    </citation>
    <scope>NUCLEOTIDE SEQUENCE</scope>
    <source>
        <strain evidence="3">S10</strain>
    </source>
</reference>
<dbReference type="Proteomes" id="UP001163823">
    <property type="component" value="Chromosome 13"/>
</dbReference>
<feature type="compositionally biased region" description="Basic and acidic residues" evidence="1">
    <location>
        <begin position="53"/>
        <end position="63"/>
    </location>
</feature>
<protein>
    <submittedName>
        <fullName evidence="3">RPM1 interacting protein 4</fullName>
    </submittedName>
</protein>
<feature type="compositionally biased region" description="Polar residues" evidence="1">
    <location>
        <begin position="67"/>
        <end position="81"/>
    </location>
</feature>
<dbReference type="EMBL" id="JARAOO010000013">
    <property type="protein sequence ID" value="KAJ7946354.1"/>
    <property type="molecule type" value="Genomic_DNA"/>
</dbReference>
<evidence type="ECO:0000256" key="1">
    <source>
        <dbReference type="SAM" id="MobiDB-lite"/>
    </source>
</evidence>
<dbReference type="PANTHER" id="PTHR33159:SF49">
    <property type="entry name" value="RPM1-INTERACTING PROTEIN 4"/>
    <property type="match status" value="1"/>
</dbReference>
<keyword evidence="4" id="KW-1185">Reference proteome</keyword>
<sequence>MAHAHVPKFGGWDSDNITYTACFEKAHIQKTGEKMNPNPKDPEGNPMAFLMSKKGDGVDDHVHAHNKSSSPTNSQNSIASSEKTRDGERRRQARKPSNQRSVTSESNSDKSNSDFCLLPPSQEHTESNKKKCMTGEGGISSTTRSSFSLSIQGGQAVQKRSTSHPTDVKNHHKSPSVPPKFGAWDEEDPKSGEGFTVIFDKVKKEKEDAAARLPTPSPNIQSKQEKSSFLGSKLFCCLSP</sequence>
<evidence type="ECO:0000259" key="2">
    <source>
        <dbReference type="Pfam" id="PF05627"/>
    </source>
</evidence>
<evidence type="ECO:0000313" key="3">
    <source>
        <dbReference type="EMBL" id="KAJ7946354.1"/>
    </source>
</evidence>
<dbReference type="Pfam" id="PF05627">
    <property type="entry name" value="AvrRpt-cleavage"/>
    <property type="match status" value="2"/>
</dbReference>
<feature type="compositionally biased region" description="Polar residues" evidence="1">
    <location>
        <begin position="151"/>
        <end position="165"/>
    </location>
</feature>
<evidence type="ECO:0000313" key="4">
    <source>
        <dbReference type="Proteomes" id="UP001163823"/>
    </source>
</evidence>
<feature type="region of interest" description="Disordered" evidence="1">
    <location>
        <begin position="208"/>
        <end position="228"/>
    </location>
</feature>
<feature type="domain" description="RIN4 pathogenic type III effector avirulence factor Avr cleavage site" evidence="2">
    <location>
        <begin position="3"/>
        <end position="27"/>
    </location>
</feature>
<proteinExistence type="predicted"/>
<organism evidence="3 4">
    <name type="scientific">Quillaja saponaria</name>
    <name type="common">Soap bark tree</name>
    <dbReference type="NCBI Taxonomy" id="32244"/>
    <lineage>
        <taxon>Eukaryota</taxon>
        <taxon>Viridiplantae</taxon>
        <taxon>Streptophyta</taxon>
        <taxon>Embryophyta</taxon>
        <taxon>Tracheophyta</taxon>
        <taxon>Spermatophyta</taxon>
        <taxon>Magnoliopsida</taxon>
        <taxon>eudicotyledons</taxon>
        <taxon>Gunneridae</taxon>
        <taxon>Pentapetalae</taxon>
        <taxon>rosids</taxon>
        <taxon>fabids</taxon>
        <taxon>Fabales</taxon>
        <taxon>Quillajaceae</taxon>
        <taxon>Quillaja</taxon>
    </lineage>
</organism>
<dbReference type="GO" id="GO:0005886">
    <property type="term" value="C:plasma membrane"/>
    <property type="evidence" value="ECO:0007669"/>
    <property type="project" value="TreeGrafter"/>
</dbReference>
<comment type="caution">
    <text evidence="3">The sequence shown here is derived from an EMBL/GenBank/DDBJ whole genome shotgun (WGS) entry which is preliminary data.</text>
</comment>
<dbReference type="InterPro" id="IPR040387">
    <property type="entry name" value="RIN4/NOI4"/>
</dbReference>
<gene>
    <name evidence="3" type="ORF">O6P43_031300</name>
</gene>
<feature type="domain" description="RIN4 pathogenic type III effector avirulence factor Avr cleavage site" evidence="2">
    <location>
        <begin position="175"/>
        <end position="206"/>
    </location>
</feature>
<feature type="compositionally biased region" description="Polar residues" evidence="1">
    <location>
        <begin position="218"/>
        <end position="228"/>
    </location>
</feature>
<dbReference type="KEGG" id="qsa:O6P43_031300"/>